<keyword evidence="1" id="KW-0472">Membrane</keyword>
<reference evidence="2" key="1">
    <citation type="journal article" date="2021" name="PeerJ">
        <title>Extensive microbial diversity within the chicken gut microbiome revealed by metagenomics and culture.</title>
        <authorList>
            <person name="Gilroy R."/>
            <person name="Ravi A."/>
            <person name="Getino M."/>
            <person name="Pursley I."/>
            <person name="Horton D.L."/>
            <person name="Alikhan N.F."/>
            <person name="Baker D."/>
            <person name="Gharbi K."/>
            <person name="Hall N."/>
            <person name="Watson M."/>
            <person name="Adriaenssens E.M."/>
            <person name="Foster-Nyarko E."/>
            <person name="Jarju S."/>
            <person name="Secka A."/>
            <person name="Antonio M."/>
            <person name="Oren A."/>
            <person name="Chaudhuri R.R."/>
            <person name="La Ragione R."/>
            <person name="Hildebrand F."/>
            <person name="Pallen M.J."/>
        </authorList>
    </citation>
    <scope>NUCLEOTIDE SEQUENCE</scope>
    <source>
        <strain evidence="2">ChiHecec2B26-7398</strain>
    </source>
</reference>
<feature type="transmembrane region" description="Helical" evidence="1">
    <location>
        <begin position="6"/>
        <end position="24"/>
    </location>
</feature>
<gene>
    <name evidence="2" type="ORF">H9846_05550</name>
</gene>
<comment type="caution">
    <text evidence="2">The sequence shown here is derived from an EMBL/GenBank/DDBJ whole genome shotgun (WGS) entry which is preliminary data.</text>
</comment>
<reference evidence="2" key="2">
    <citation type="submission" date="2021-04" db="EMBL/GenBank/DDBJ databases">
        <authorList>
            <person name="Gilroy R."/>
        </authorList>
    </citation>
    <scope>NUCLEOTIDE SEQUENCE</scope>
    <source>
        <strain evidence="2">ChiHecec2B26-7398</strain>
    </source>
</reference>
<keyword evidence="1" id="KW-1133">Transmembrane helix</keyword>
<name>A0A9D1Y0G7_9FIRM</name>
<dbReference type="AlphaFoldDB" id="A0A9D1Y0G7"/>
<organism evidence="2 3">
    <name type="scientific">Candidatus Gemmiger excrementipullorum</name>
    <dbReference type="NCBI Taxonomy" id="2838610"/>
    <lineage>
        <taxon>Bacteria</taxon>
        <taxon>Bacillati</taxon>
        <taxon>Bacillota</taxon>
        <taxon>Clostridia</taxon>
        <taxon>Eubacteriales</taxon>
        <taxon>Gemmiger</taxon>
    </lineage>
</organism>
<keyword evidence="1" id="KW-0812">Transmembrane</keyword>
<accession>A0A9D1Y0G7</accession>
<dbReference type="Proteomes" id="UP000886751">
    <property type="component" value="Unassembled WGS sequence"/>
</dbReference>
<evidence type="ECO:0000313" key="2">
    <source>
        <dbReference type="EMBL" id="HIX94903.1"/>
    </source>
</evidence>
<protein>
    <submittedName>
        <fullName evidence="2">Uncharacterized protein</fullName>
    </submittedName>
</protein>
<dbReference type="EMBL" id="DXEI01000081">
    <property type="protein sequence ID" value="HIX94903.1"/>
    <property type="molecule type" value="Genomic_DNA"/>
</dbReference>
<sequence>MNLSTVATAAAGMAVGAAVAGLVVQDRRQMRKTVHKLAKGAEKTLADLDKAVQQLHW</sequence>
<evidence type="ECO:0000313" key="3">
    <source>
        <dbReference type="Proteomes" id="UP000886751"/>
    </source>
</evidence>
<proteinExistence type="predicted"/>
<evidence type="ECO:0000256" key="1">
    <source>
        <dbReference type="SAM" id="Phobius"/>
    </source>
</evidence>